<dbReference type="Proteomes" id="UP001230207">
    <property type="component" value="Unassembled WGS sequence"/>
</dbReference>
<feature type="transmembrane region" description="Helical" evidence="7">
    <location>
        <begin position="159"/>
        <end position="182"/>
    </location>
</feature>
<dbReference type="InterPro" id="IPR045621">
    <property type="entry name" value="BPD_transp_1_N"/>
</dbReference>
<dbReference type="PROSITE" id="PS50928">
    <property type="entry name" value="ABC_TM1"/>
    <property type="match status" value="1"/>
</dbReference>
<name>A0ABU0BXD6_9HYPH</name>
<comment type="caution">
    <text evidence="9">The sequence shown here is derived from an EMBL/GenBank/DDBJ whole genome shotgun (WGS) entry which is preliminary data.</text>
</comment>
<comment type="similarity">
    <text evidence="7">Belongs to the binding-protein-dependent transport system permease family.</text>
</comment>
<evidence type="ECO:0000256" key="5">
    <source>
        <dbReference type="ARBA" id="ARBA00022989"/>
    </source>
</evidence>
<keyword evidence="5 7" id="KW-1133">Transmembrane helix</keyword>
<feature type="transmembrane region" description="Helical" evidence="7">
    <location>
        <begin position="30"/>
        <end position="51"/>
    </location>
</feature>
<accession>A0ABU0BXD6</accession>
<reference evidence="9 10" key="1">
    <citation type="submission" date="2023-07" db="EMBL/GenBank/DDBJ databases">
        <title>Genomic Encyclopedia of Type Strains, Phase IV (KMG-IV): sequencing the most valuable type-strain genomes for metagenomic binning, comparative biology and taxonomic classification.</title>
        <authorList>
            <person name="Goeker M."/>
        </authorList>
    </citation>
    <scope>NUCLEOTIDE SEQUENCE [LARGE SCALE GENOMIC DNA]</scope>
    <source>
        <strain evidence="9 10">DSM 1112</strain>
    </source>
</reference>
<sequence length="360" mass="38630">MQHAVSRSLPDPDNSRQRPRWRELSLLGSFLKWLSSFAVTLLGLALVTFAMTRLSPIDPALQMVGDHASQSTYQAARLELGLDQPLPVQFLRYLQQAASGNFGQSISTGQPVASDIARTFPATIELATAAIIIGSLIGLSLGIAAAMRQGGLIDAIARFISLFGYSVPIFWLGLLMLLLFYARLHWAPGPGRLDVMFQYTVKPITGFALVDTWMSGKAGAFRDALAHLALPAILLAFHALAGISRLTRASILSELGQEYVLTARAKGAGMKTVVFIHILPNIAGTLLTVIALAYASLLEGAVLTETVFAWPGIGRYLTTAMFSGDMPAILGATLVVGSCFVLLNALTDLAADRIHRGQIR</sequence>
<feature type="domain" description="ABC transmembrane type-1" evidence="8">
    <location>
        <begin position="120"/>
        <end position="347"/>
    </location>
</feature>
<dbReference type="CDD" id="cd06261">
    <property type="entry name" value="TM_PBP2"/>
    <property type="match status" value="1"/>
</dbReference>
<dbReference type="InterPro" id="IPR035906">
    <property type="entry name" value="MetI-like_sf"/>
</dbReference>
<feature type="transmembrane region" description="Helical" evidence="7">
    <location>
        <begin position="328"/>
        <end position="351"/>
    </location>
</feature>
<evidence type="ECO:0000256" key="6">
    <source>
        <dbReference type="ARBA" id="ARBA00023136"/>
    </source>
</evidence>
<comment type="subcellular location">
    <subcellularLocation>
        <location evidence="1 7">Cell membrane</location>
        <topology evidence="1 7">Multi-pass membrane protein</topology>
    </subcellularLocation>
</comment>
<dbReference type="Gene3D" id="1.10.3720.10">
    <property type="entry name" value="MetI-like"/>
    <property type="match status" value="1"/>
</dbReference>
<evidence type="ECO:0000313" key="10">
    <source>
        <dbReference type="Proteomes" id="UP001230207"/>
    </source>
</evidence>
<keyword evidence="10" id="KW-1185">Reference proteome</keyword>
<evidence type="ECO:0000256" key="1">
    <source>
        <dbReference type="ARBA" id="ARBA00004651"/>
    </source>
</evidence>
<dbReference type="Pfam" id="PF00528">
    <property type="entry name" value="BPD_transp_1"/>
    <property type="match status" value="1"/>
</dbReference>
<feature type="transmembrane region" description="Helical" evidence="7">
    <location>
        <begin position="224"/>
        <end position="243"/>
    </location>
</feature>
<organism evidence="9 10">
    <name type="scientific">Pararhizobium capsulatum DSM 1112</name>
    <dbReference type="NCBI Taxonomy" id="1121113"/>
    <lineage>
        <taxon>Bacteria</taxon>
        <taxon>Pseudomonadati</taxon>
        <taxon>Pseudomonadota</taxon>
        <taxon>Alphaproteobacteria</taxon>
        <taxon>Hyphomicrobiales</taxon>
        <taxon>Rhizobiaceae</taxon>
        <taxon>Rhizobium/Agrobacterium group</taxon>
        <taxon>Pararhizobium</taxon>
    </lineage>
</organism>
<evidence type="ECO:0000256" key="3">
    <source>
        <dbReference type="ARBA" id="ARBA00022475"/>
    </source>
</evidence>
<keyword evidence="3" id="KW-1003">Cell membrane</keyword>
<keyword evidence="6 7" id="KW-0472">Membrane</keyword>
<dbReference type="PANTHER" id="PTHR43163">
    <property type="entry name" value="DIPEPTIDE TRANSPORT SYSTEM PERMEASE PROTEIN DPPB-RELATED"/>
    <property type="match status" value="1"/>
</dbReference>
<feature type="transmembrane region" description="Helical" evidence="7">
    <location>
        <begin position="126"/>
        <end position="147"/>
    </location>
</feature>
<protein>
    <submittedName>
        <fullName evidence="9">Peptide/nickel transport system permease protein</fullName>
    </submittedName>
</protein>
<gene>
    <name evidence="9" type="ORF">QO002_005127</name>
</gene>
<dbReference type="Pfam" id="PF19300">
    <property type="entry name" value="BPD_transp_1_N"/>
    <property type="match status" value="1"/>
</dbReference>
<evidence type="ECO:0000256" key="7">
    <source>
        <dbReference type="RuleBase" id="RU363032"/>
    </source>
</evidence>
<evidence type="ECO:0000313" key="9">
    <source>
        <dbReference type="EMBL" id="MDQ0322921.1"/>
    </source>
</evidence>
<dbReference type="PANTHER" id="PTHR43163:SF8">
    <property type="entry name" value="D,D-DIPEPTIDE TRANSPORT SYSTEM PERMEASE PROTEIN DDPB-RELATED"/>
    <property type="match status" value="1"/>
</dbReference>
<evidence type="ECO:0000256" key="4">
    <source>
        <dbReference type="ARBA" id="ARBA00022692"/>
    </source>
</evidence>
<dbReference type="InterPro" id="IPR000515">
    <property type="entry name" value="MetI-like"/>
</dbReference>
<dbReference type="EMBL" id="JAUSVF010000002">
    <property type="protein sequence ID" value="MDQ0322921.1"/>
    <property type="molecule type" value="Genomic_DNA"/>
</dbReference>
<keyword evidence="4 7" id="KW-0812">Transmembrane</keyword>
<dbReference type="SUPFAM" id="SSF161098">
    <property type="entry name" value="MetI-like"/>
    <property type="match status" value="1"/>
</dbReference>
<keyword evidence="2 7" id="KW-0813">Transport</keyword>
<proteinExistence type="inferred from homology"/>
<dbReference type="RefSeq" id="WP_307234987.1">
    <property type="nucleotide sequence ID" value="NZ_JAUSVF010000002.1"/>
</dbReference>
<evidence type="ECO:0000259" key="8">
    <source>
        <dbReference type="PROSITE" id="PS50928"/>
    </source>
</evidence>
<feature type="transmembrane region" description="Helical" evidence="7">
    <location>
        <begin position="274"/>
        <end position="295"/>
    </location>
</feature>
<evidence type="ECO:0000256" key="2">
    <source>
        <dbReference type="ARBA" id="ARBA00022448"/>
    </source>
</evidence>